<reference evidence="2 3" key="1">
    <citation type="submission" date="2019-10" db="EMBL/GenBank/DDBJ databases">
        <title>Epibacterium sp. nov., isolated from seawater.</title>
        <authorList>
            <person name="Zhang X."/>
            <person name="Li N."/>
        </authorList>
    </citation>
    <scope>NUCLEOTIDE SEQUENCE [LARGE SCALE GENOMIC DNA]</scope>
    <source>
        <strain evidence="2 3">SM1979</strain>
    </source>
</reference>
<name>A0A843YIY3_9RHOB</name>
<dbReference type="InterPro" id="IPR007235">
    <property type="entry name" value="Glyco_trans_28_C"/>
</dbReference>
<dbReference type="Pfam" id="PF04101">
    <property type="entry name" value="Glyco_tran_28_C"/>
    <property type="match status" value="1"/>
</dbReference>
<dbReference type="SUPFAM" id="SSF53756">
    <property type="entry name" value="UDP-Glycosyltransferase/glycogen phosphorylase"/>
    <property type="match status" value="1"/>
</dbReference>
<comment type="caution">
    <text evidence="2">The sequence shown here is derived from an EMBL/GenBank/DDBJ whole genome shotgun (WGS) entry which is preliminary data.</text>
</comment>
<dbReference type="Gene3D" id="3.40.50.2000">
    <property type="entry name" value="Glycogen Phosphorylase B"/>
    <property type="match status" value="2"/>
</dbReference>
<dbReference type="RefSeq" id="WP_153216173.1">
    <property type="nucleotide sequence ID" value="NZ_WIBF01000007.1"/>
</dbReference>
<dbReference type="AlphaFoldDB" id="A0A843YIY3"/>
<protein>
    <submittedName>
        <fullName evidence="2">Glycosyltransferase</fullName>
    </submittedName>
</protein>
<organism evidence="2 3">
    <name type="scientific">Tritonibacter litoralis</name>
    <dbReference type="NCBI Taxonomy" id="2662264"/>
    <lineage>
        <taxon>Bacteria</taxon>
        <taxon>Pseudomonadati</taxon>
        <taxon>Pseudomonadota</taxon>
        <taxon>Alphaproteobacteria</taxon>
        <taxon>Rhodobacterales</taxon>
        <taxon>Paracoccaceae</taxon>
        <taxon>Tritonibacter</taxon>
    </lineage>
</organism>
<evidence type="ECO:0000259" key="1">
    <source>
        <dbReference type="Pfam" id="PF04101"/>
    </source>
</evidence>
<keyword evidence="2" id="KW-0808">Transferase</keyword>
<accession>A0A843YIY3</accession>
<evidence type="ECO:0000313" key="2">
    <source>
        <dbReference type="EMBL" id="MQQ09222.1"/>
    </source>
</evidence>
<dbReference type="Proteomes" id="UP000444174">
    <property type="component" value="Unassembled WGS sequence"/>
</dbReference>
<dbReference type="EMBL" id="WIBF01000007">
    <property type="protein sequence ID" value="MQQ09222.1"/>
    <property type="molecule type" value="Genomic_DNA"/>
</dbReference>
<proteinExistence type="predicted"/>
<dbReference type="PANTHER" id="PTHR21015">
    <property type="entry name" value="UDP-N-ACETYLGLUCOSAMINE--N-ACETYLMURAMYL-(PENTAPEPTIDE) PYROPHOSPHORYL-UNDECAPRENOL N-ACETYLGLUCOSAMINE TRANSFERASE 1"/>
    <property type="match status" value="1"/>
</dbReference>
<dbReference type="GO" id="GO:0016758">
    <property type="term" value="F:hexosyltransferase activity"/>
    <property type="evidence" value="ECO:0007669"/>
    <property type="project" value="InterPro"/>
</dbReference>
<dbReference type="PANTHER" id="PTHR21015:SF28">
    <property type="entry name" value="SLL1722 PROTEIN"/>
    <property type="match status" value="1"/>
</dbReference>
<feature type="domain" description="Glycosyl transferase family 28 C-terminal" evidence="1">
    <location>
        <begin position="217"/>
        <end position="354"/>
    </location>
</feature>
<gene>
    <name evidence="2" type="ORF">GFB49_12215</name>
</gene>
<sequence length="381" mass="41511">MKVQIIVTHLLGSGHLARALTLGRAYAAAGDEVQVLSGGFPTPQLSSQGVTLVQLPPLKSDGVNFKRLLGEGGELADEAYFERRKAALRQAFHDFQPDVIITELYPFGRRTLRVEFRDIIETAQHATPRPLILSSIRDILAPPTKPERIEECHDILTDLYDGVLVHSDPETTRLDLSWPLDPALEPKIHYTGYVAPAAPEPQPDGVGRGEILVSAGGGSIGDELFEAAIQASRQTPELTWRLLIGGSDAATRVDAFKALGSPAIIEVARPDFRQMMCHAAVSISMCGYNTALDVLQSGVPAIFIPFDAGTEVEQGIRADALGKLGAIKTLRRATLTPDQLLEAVADLRQTPRRAIPHHRFDGARQTATLTRELLDRHRSPE</sequence>
<evidence type="ECO:0000313" key="3">
    <source>
        <dbReference type="Proteomes" id="UP000444174"/>
    </source>
</evidence>
<keyword evidence="3" id="KW-1185">Reference proteome</keyword>